<reference evidence="1" key="1">
    <citation type="journal article" date="2014" name="Front. Microbiol.">
        <title>High frequency of phylogenetically diverse reductive dehalogenase-homologous genes in deep subseafloor sedimentary metagenomes.</title>
        <authorList>
            <person name="Kawai M."/>
            <person name="Futagami T."/>
            <person name="Toyoda A."/>
            <person name="Takaki Y."/>
            <person name="Nishi S."/>
            <person name="Hori S."/>
            <person name="Arai W."/>
            <person name="Tsubouchi T."/>
            <person name="Morono Y."/>
            <person name="Uchiyama I."/>
            <person name="Ito T."/>
            <person name="Fujiyama A."/>
            <person name="Inagaki F."/>
            <person name="Takami H."/>
        </authorList>
    </citation>
    <scope>NUCLEOTIDE SEQUENCE</scope>
    <source>
        <strain evidence="1">Expedition CK06-06</strain>
    </source>
</reference>
<sequence>MKVHEIDGKRYRLLNMLTDFQLKMYIHLINWKWAHLPREPGFYKGVPYDA</sequence>
<comment type="caution">
    <text evidence="1">The sequence shown here is derived from an EMBL/GenBank/DDBJ whole genome shotgun (WGS) entry which is preliminary data.</text>
</comment>
<name>X1CN59_9ZZZZ</name>
<proteinExistence type="predicted"/>
<protein>
    <submittedName>
        <fullName evidence="1">Uncharacterized protein</fullName>
    </submittedName>
</protein>
<organism evidence="1">
    <name type="scientific">marine sediment metagenome</name>
    <dbReference type="NCBI Taxonomy" id="412755"/>
    <lineage>
        <taxon>unclassified sequences</taxon>
        <taxon>metagenomes</taxon>
        <taxon>ecological metagenomes</taxon>
    </lineage>
</organism>
<gene>
    <name evidence="1" type="ORF">S01H4_41229</name>
</gene>
<dbReference type="EMBL" id="BART01022531">
    <property type="protein sequence ID" value="GAG97563.1"/>
    <property type="molecule type" value="Genomic_DNA"/>
</dbReference>
<accession>X1CN59</accession>
<evidence type="ECO:0000313" key="1">
    <source>
        <dbReference type="EMBL" id="GAG97563.1"/>
    </source>
</evidence>
<dbReference type="AlphaFoldDB" id="X1CN59"/>